<accession>A0A0C2X4W8</accession>
<organism evidence="1 2">
    <name type="scientific">Amanita muscaria (strain Koide BX008)</name>
    <dbReference type="NCBI Taxonomy" id="946122"/>
    <lineage>
        <taxon>Eukaryota</taxon>
        <taxon>Fungi</taxon>
        <taxon>Dikarya</taxon>
        <taxon>Basidiomycota</taxon>
        <taxon>Agaricomycotina</taxon>
        <taxon>Agaricomycetes</taxon>
        <taxon>Agaricomycetidae</taxon>
        <taxon>Agaricales</taxon>
        <taxon>Pluteineae</taxon>
        <taxon>Amanitaceae</taxon>
        <taxon>Amanita</taxon>
    </lineage>
</organism>
<gene>
    <name evidence="1" type="ORF">M378DRAFT_11863</name>
</gene>
<sequence length="64" mass="7189">MVNFINMLLLTGGICPTAEDRQTQCLLYVYNGLLLSLAMLWLKKALTLIQAPHHLVVCLFADNK</sequence>
<protein>
    <submittedName>
        <fullName evidence="1">Uncharacterized protein</fullName>
    </submittedName>
</protein>
<dbReference type="Proteomes" id="UP000054549">
    <property type="component" value="Unassembled WGS sequence"/>
</dbReference>
<dbReference type="HOGENOM" id="CLU_2867204_0_0_1"/>
<evidence type="ECO:0000313" key="2">
    <source>
        <dbReference type="Proteomes" id="UP000054549"/>
    </source>
</evidence>
<keyword evidence="2" id="KW-1185">Reference proteome</keyword>
<evidence type="ECO:0000313" key="1">
    <source>
        <dbReference type="EMBL" id="KIL63768.1"/>
    </source>
</evidence>
<reference evidence="1 2" key="1">
    <citation type="submission" date="2014-04" db="EMBL/GenBank/DDBJ databases">
        <title>Evolutionary Origins and Diversification of the Mycorrhizal Mutualists.</title>
        <authorList>
            <consortium name="DOE Joint Genome Institute"/>
            <consortium name="Mycorrhizal Genomics Consortium"/>
            <person name="Kohler A."/>
            <person name="Kuo A."/>
            <person name="Nagy L.G."/>
            <person name="Floudas D."/>
            <person name="Copeland A."/>
            <person name="Barry K.W."/>
            <person name="Cichocki N."/>
            <person name="Veneault-Fourrey C."/>
            <person name="LaButti K."/>
            <person name="Lindquist E.A."/>
            <person name="Lipzen A."/>
            <person name="Lundell T."/>
            <person name="Morin E."/>
            <person name="Murat C."/>
            <person name="Riley R."/>
            <person name="Ohm R."/>
            <person name="Sun H."/>
            <person name="Tunlid A."/>
            <person name="Henrissat B."/>
            <person name="Grigoriev I.V."/>
            <person name="Hibbett D.S."/>
            <person name="Martin F."/>
        </authorList>
    </citation>
    <scope>NUCLEOTIDE SEQUENCE [LARGE SCALE GENOMIC DNA]</scope>
    <source>
        <strain evidence="1 2">Koide BX008</strain>
    </source>
</reference>
<proteinExistence type="predicted"/>
<dbReference type="AlphaFoldDB" id="A0A0C2X4W8"/>
<dbReference type="EMBL" id="KN818255">
    <property type="protein sequence ID" value="KIL63768.1"/>
    <property type="molecule type" value="Genomic_DNA"/>
</dbReference>
<name>A0A0C2X4W8_AMAMK</name>
<dbReference type="InParanoid" id="A0A0C2X4W8"/>